<evidence type="ECO:0000313" key="2">
    <source>
        <dbReference type="Proteomes" id="UP001229409"/>
    </source>
</evidence>
<name>A0AAP4A081_PAEPO</name>
<dbReference type="AlphaFoldDB" id="A0AAP4A081"/>
<dbReference type="EMBL" id="JARVWT010000006">
    <property type="protein sequence ID" value="MDH2332469.1"/>
    <property type="molecule type" value="Genomic_DNA"/>
</dbReference>
<reference evidence="1" key="1">
    <citation type="submission" date="2023-04" db="EMBL/GenBank/DDBJ databases">
        <title>Uncovering the Secrets of Slow-Growing Bacteria in Tropical Savanna Soil through Cultivation and Genomic Analysis.</title>
        <authorList>
            <person name="Goncalves O.S."/>
            <person name="Santana M.F."/>
        </authorList>
    </citation>
    <scope>NUCLEOTIDE SEQUENCE</scope>
    <source>
        <strain evidence="1">ANTI</strain>
    </source>
</reference>
<gene>
    <name evidence="1" type="ORF">QDS18_16540</name>
</gene>
<dbReference type="Proteomes" id="UP001229409">
    <property type="component" value="Unassembled WGS sequence"/>
</dbReference>
<proteinExistence type="predicted"/>
<dbReference type="RefSeq" id="WP_279834833.1">
    <property type="nucleotide sequence ID" value="NZ_JARVWT010000006.1"/>
</dbReference>
<comment type="caution">
    <text evidence="1">The sequence shown here is derived from an EMBL/GenBank/DDBJ whole genome shotgun (WGS) entry which is preliminary data.</text>
</comment>
<accession>A0AAP4A081</accession>
<protein>
    <submittedName>
        <fullName evidence="1">Uncharacterized protein</fullName>
    </submittedName>
</protein>
<sequence>MSSVLTGEKLHAFVICGALTLALQEFGGDPSEVLTEAEVAKFEELTDTPELNAMTDEEIARVIRPLIRKYADVALV</sequence>
<organism evidence="1 2">
    <name type="scientific">Paenibacillus polymyxa</name>
    <name type="common">Bacillus polymyxa</name>
    <dbReference type="NCBI Taxonomy" id="1406"/>
    <lineage>
        <taxon>Bacteria</taxon>
        <taxon>Bacillati</taxon>
        <taxon>Bacillota</taxon>
        <taxon>Bacilli</taxon>
        <taxon>Bacillales</taxon>
        <taxon>Paenibacillaceae</taxon>
        <taxon>Paenibacillus</taxon>
    </lineage>
</organism>
<evidence type="ECO:0000313" key="1">
    <source>
        <dbReference type="EMBL" id="MDH2332469.1"/>
    </source>
</evidence>